<dbReference type="Gene3D" id="3.40.50.720">
    <property type="entry name" value="NAD(P)-binding Rossmann-like Domain"/>
    <property type="match status" value="1"/>
</dbReference>
<dbReference type="PANTHER" id="PTHR14097">
    <property type="entry name" value="OXIDOREDUCTASE HTATIP2"/>
    <property type="match status" value="1"/>
</dbReference>
<dbReference type="SUPFAM" id="SSF51735">
    <property type="entry name" value="NAD(P)-binding Rossmann-fold domains"/>
    <property type="match status" value="1"/>
</dbReference>
<dbReference type="InterPro" id="IPR016040">
    <property type="entry name" value="NAD(P)-bd_dom"/>
</dbReference>
<dbReference type="Pfam" id="PF13460">
    <property type="entry name" value="NAD_binding_10"/>
    <property type="match status" value="1"/>
</dbReference>
<gene>
    <name evidence="2" type="ORF">K05K4_13300</name>
</gene>
<evidence type="ECO:0000259" key="1">
    <source>
        <dbReference type="Pfam" id="PF13460"/>
    </source>
</evidence>
<name>A0A1W6UZ65_VIBAL</name>
<dbReference type="RefSeq" id="WP_053350419.1">
    <property type="nucleotide sequence ID" value="NZ_CAJDZC010000005.1"/>
</dbReference>
<accession>A0A1W6UZ65</accession>
<dbReference type="AlphaFoldDB" id="A0A1W6UZ65"/>
<protein>
    <recommendedName>
        <fullName evidence="1">NAD(P)-binding domain-containing protein</fullName>
    </recommendedName>
</protein>
<organism evidence="2">
    <name type="scientific">Vibrio alginolyticus</name>
    <dbReference type="NCBI Taxonomy" id="663"/>
    <lineage>
        <taxon>Bacteria</taxon>
        <taxon>Pseudomonadati</taxon>
        <taxon>Pseudomonadota</taxon>
        <taxon>Gammaproteobacteria</taxon>
        <taxon>Vibrionales</taxon>
        <taxon>Vibrionaceae</taxon>
        <taxon>Vibrio</taxon>
    </lineage>
</organism>
<proteinExistence type="predicted"/>
<dbReference type="PANTHER" id="PTHR14097:SF7">
    <property type="entry name" value="OXIDOREDUCTASE HTATIP2"/>
    <property type="match status" value="1"/>
</dbReference>
<dbReference type="EMBL" id="CP017902">
    <property type="protein sequence ID" value="ARP18168.1"/>
    <property type="molecule type" value="Genomic_DNA"/>
</dbReference>
<evidence type="ECO:0000313" key="2">
    <source>
        <dbReference type="EMBL" id="ARP18168.1"/>
    </source>
</evidence>
<sequence>MDNNTCAIIAGATGLVGSKVIANLINQSGVGTLYYLSRRPLDGVLDVDNKLIPLIDADLSIHQWDENQPTPTIGFICLGTTLKQAGSKDNLRRVDVDLVCKVAQQMKTIGVKRLAVVSSLGANSKSPSHYLACKGQMEQRIEAMDFEEIVFVRPGPLVGQRQNPRMDEKLVQTLFKVIRPLMLGKLSNFLPIRAEDVAKAMIYQLFSYQEDSVVYLQRKEMRDLLHHYE</sequence>
<feature type="domain" description="NAD(P)-binding" evidence="1">
    <location>
        <begin position="11"/>
        <end position="160"/>
    </location>
</feature>
<dbReference type="InterPro" id="IPR036291">
    <property type="entry name" value="NAD(P)-bd_dom_sf"/>
</dbReference>
<reference evidence="2" key="1">
    <citation type="submission" date="2016-10" db="EMBL/GenBank/DDBJ databases">
        <title>The High Quality Genome of Vibrio alginolyticus K01M1.</title>
        <authorList>
            <person name="Wendling C."/>
            <person name="Chibani C.M."/>
            <person name="Hertel R."/>
            <person name="Sproer C."/>
            <person name="Bunk B."/>
            <person name="Overmann J."/>
            <person name="Roth O."/>
            <person name="Liesegang H."/>
        </authorList>
    </citation>
    <scope>NUCLEOTIDE SEQUENCE</scope>
    <source>
        <strain evidence="2">K05K4</strain>
    </source>
</reference>